<evidence type="ECO:0000256" key="1">
    <source>
        <dbReference type="SAM" id="MobiDB-lite"/>
    </source>
</evidence>
<proteinExistence type="predicted"/>
<reference evidence="2" key="1">
    <citation type="submission" date="2020-05" db="UniProtKB">
        <authorList>
            <consortium name="EnsemblMetazoa"/>
        </authorList>
    </citation>
    <scope>IDENTIFICATION</scope>
    <source>
        <strain evidence="2">SANGQUA</strain>
    </source>
</reference>
<dbReference type="Proteomes" id="UP000076407">
    <property type="component" value="Unassembled WGS sequence"/>
</dbReference>
<feature type="region of interest" description="Disordered" evidence="1">
    <location>
        <begin position="14"/>
        <end position="74"/>
    </location>
</feature>
<keyword evidence="3" id="KW-1185">Reference proteome</keyword>
<evidence type="ECO:0000313" key="2">
    <source>
        <dbReference type="EnsemblMetazoa" id="AQUA015093-PA"/>
    </source>
</evidence>
<dbReference type="VEuPathDB" id="VectorBase:AQUA015093"/>
<protein>
    <submittedName>
        <fullName evidence="2">Uncharacterized protein</fullName>
    </submittedName>
</protein>
<feature type="compositionally biased region" description="Polar residues" evidence="1">
    <location>
        <begin position="15"/>
        <end position="30"/>
    </location>
</feature>
<evidence type="ECO:0000313" key="3">
    <source>
        <dbReference type="Proteomes" id="UP000076407"/>
    </source>
</evidence>
<dbReference type="EnsemblMetazoa" id="AQUA015093-RA">
    <property type="protein sequence ID" value="AQUA015093-PA"/>
    <property type="gene ID" value="AQUA015093"/>
</dbReference>
<name>A0A182XTF4_ANOQN</name>
<accession>A0A182XTF4</accession>
<feature type="compositionally biased region" description="Low complexity" evidence="1">
    <location>
        <begin position="32"/>
        <end position="44"/>
    </location>
</feature>
<organism evidence="2 3">
    <name type="scientific">Anopheles quadriannulatus</name>
    <name type="common">Mosquito</name>
    <dbReference type="NCBI Taxonomy" id="34691"/>
    <lineage>
        <taxon>Eukaryota</taxon>
        <taxon>Metazoa</taxon>
        <taxon>Ecdysozoa</taxon>
        <taxon>Arthropoda</taxon>
        <taxon>Hexapoda</taxon>
        <taxon>Insecta</taxon>
        <taxon>Pterygota</taxon>
        <taxon>Neoptera</taxon>
        <taxon>Endopterygota</taxon>
        <taxon>Diptera</taxon>
        <taxon>Nematocera</taxon>
        <taxon>Culicoidea</taxon>
        <taxon>Culicidae</taxon>
        <taxon>Anophelinae</taxon>
        <taxon>Anopheles</taxon>
    </lineage>
</organism>
<dbReference type="AlphaFoldDB" id="A0A182XTF4"/>
<feature type="compositionally biased region" description="Basic and acidic residues" evidence="1">
    <location>
        <begin position="46"/>
        <end position="55"/>
    </location>
</feature>
<sequence>MLYNGLCRSADDCRSSSIAVSPSENLTSPEWGTGNDDTNVTVTVQEKQKSEDGGGKIELLLGDGRTWPAATANH</sequence>